<organism evidence="3 4">
    <name type="scientific">Cylindrotheca closterium</name>
    <dbReference type="NCBI Taxonomy" id="2856"/>
    <lineage>
        <taxon>Eukaryota</taxon>
        <taxon>Sar</taxon>
        <taxon>Stramenopiles</taxon>
        <taxon>Ochrophyta</taxon>
        <taxon>Bacillariophyta</taxon>
        <taxon>Bacillariophyceae</taxon>
        <taxon>Bacillariophycidae</taxon>
        <taxon>Bacillariales</taxon>
        <taxon>Bacillariaceae</taxon>
        <taxon>Cylindrotheca</taxon>
    </lineage>
</organism>
<keyword evidence="1" id="KW-1133">Transmembrane helix</keyword>
<dbReference type="AlphaFoldDB" id="A0AAD2CQN3"/>
<name>A0AAD2CQN3_9STRA</name>
<evidence type="ECO:0000256" key="1">
    <source>
        <dbReference type="SAM" id="Phobius"/>
    </source>
</evidence>
<feature type="transmembrane region" description="Helical" evidence="1">
    <location>
        <begin position="105"/>
        <end position="123"/>
    </location>
</feature>
<protein>
    <submittedName>
        <fullName evidence="3">Uncharacterized protein</fullName>
    </submittedName>
</protein>
<keyword evidence="1" id="KW-0812">Transmembrane</keyword>
<evidence type="ECO:0000313" key="3">
    <source>
        <dbReference type="EMBL" id="CAJ1943239.1"/>
    </source>
</evidence>
<feature type="signal peptide" evidence="2">
    <location>
        <begin position="1"/>
        <end position="20"/>
    </location>
</feature>
<keyword evidence="2" id="KW-0732">Signal</keyword>
<dbReference type="EMBL" id="CAKOGP040001113">
    <property type="protein sequence ID" value="CAJ1943239.1"/>
    <property type="molecule type" value="Genomic_DNA"/>
</dbReference>
<gene>
    <name evidence="3" type="ORF">CYCCA115_LOCUS8340</name>
</gene>
<reference evidence="3" key="1">
    <citation type="submission" date="2023-08" db="EMBL/GenBank/DDBJ databases">
        <authorList>
            <person name="Audoor S."/>
            <person name="Bilcke G."/>
        </authorList>
    </citation>
    <scope>NUCLEOTIDE SEQUENCE</scope>
</reference>
<comment type="caution">
    <text evidence="3">The sequence shown here is derived from an EMBL/GenBank/DDBJ whole genome shotgun (WGS) entry which is preliminary data.</text>
</comment>
<keyword evidence="4" id="KW-1185">Reference proteome</keyword>
<sequence length="139" mass="15156">MTRPAITLFVMLLCLTTVAAFTSPKSYFVMGGVSSAVSSSSQIFMSSDPLEEVAEGASASAEPMEATTIDESNIARNYGRAGEIKEVKWVDPAMVANTNPLKMSFWAYFLFGWPLVLLADDLFHIVPDFVKDSPVGFLF</sequence>
<accession>A0AAD2CQN3</accession>
<dbReference type="Proteomes" id="UP001295423">
    <property type="component" value="Unassembled WGS sequence"/>
</dbReference>
<evidence type="ECO:0000313" key="4">
    <source>
        <dbReference type="Proteomes" id="UP001295423"/>
    </source>
</evidence>
<proteinExistence type="predicted"/>
<feature type="chain" id="PRO_5041971695" evidence="2">
    <location>
        <begin position="21"/>
        <end position="139"/>
    </location>
</feature>
<keyword evidence="1" id="KW-0472">Membrane</keyword>
<evidence type="ECO:0000256" key="2">
    <source>
        <dbReference type="SAM" id="SignalP"/>
    </source>
</evidence>